<keyword evidence="1" id="KW-1133">Transmembrane helix</keyword>
<protein>
    <recommendedName>
        <fullName evidence="5">LVIVD repeat-containing protein</fullName>
    </recommendedName>
</protein>
<feature type="signal peptide" evidence="2">
    <location>
        <begin position="1"/>
        <end position="34"/>
    </location>
</feature>
<sequence>MSFGNRRGRALIRAASVVALSAGLALTATTPALAHDPEHGDKPASAKVKREQYTAGVSVPLVSTPNIRHVANFPETAAISGVFAKSAPYFYVSSLDSVSVFDVSDPLRPTLTGTLPNLLFENEAMNYGEIRRGDRVERFLLLGVDLYQASPGDISHVNAGGGEVVVVDVTDPANPRIRSRVAAPTSTHTVACVRETDCRYAYTAGDTGEASIIDLADLDAPTLAVDRFPSPAAGPNPVFRSGSGHKWNFDNAGYGVHTGSGGTAIFDVRDPAKPALVTTTGADGVAAGWNDFIHHNSDRPNADRFTPGSAPSVANGNVILVTEEDYENTDCATAGSFQTWHVETLDGTPSAIKKLDKINPVDLGEGVATPNMAFCSAHWFDYHSSGIVAAGFYEAGLRLLDVRDPLDIKEYGYFASGLSEVWDAYWVPERTKSGVATGKKTNIVYTADLVRGLDVFTVALPGAAPAPGPLPVVTAAMSTPVNATFPGGQLAAVLGLVTLIAGGLLHRRRRTA</sequence>
<evidence type="ECO:0000313" key="3">
    <source>
        <dbReference type="EMBL" id="MBC6445791.1"/>
    </source>
</evidence>
<dbReference type="InterPro" id="IPR013211">
    <property type="entry name" value="LVIVD"/>
</dbReference>
<keyword evidence="1" id="KW-0472">Membrane</keyword>
<accession>A0ABR7L095</accession>
<organism evidence="3 4">
    <name type="scientific">Actinokineospora xionganensis</name>
    <dbReference type="NCBI Taxonomy" id="2684470"/>
    <lineage>
        <taxon>Bacteria</taxon>
        <taxon>Bacillati</taxon>
        <taxon>Actinomycetota</taxon>
        <taxon>Actinomycetes</taxon>
        <taxon>Pseudonocardiales</taxon>
        <taxon>Pseudonocardiaceae</taxon>
        <taxon>Actinokineospora</taxon>
    </lineage>
</organism>
<dbReference type="Proteomes" id="UP000734823">
    <property type="component" value="Unassembled WGS sequence"/>
</dbReference>
<evidence type="ECO:0000256" key="2">
    <source>
        <dbReference type="SAM" id="SignalP"/>
    </source>
</evidence>
<comment type="caution">
    <text evidence="3">The sequence shown here is derived from an EMBL/GenBank/DDBJ whole genome shotgun (WGS) entry which is preliminary data.</text>
</comment>
<feature type="transmembrane region" description="Helical" evidence="1">
    <location>
        <begin position="487"/>
        <end position="505"/>
    </location>
</feature>
<dbReference type="Pfam" id="PF08309">
    <property type="entry name" value="LVIVD"/>
    <property type="match status" value="1"/>
</dbReference>
<reference evidence="3 4" key="1">
    <citation type="submission" date="2020-06" db="EMBL/GenBank/DDBJ databases">
        <title>Actinokineospora xiongansis sp. nov., isolated from soil of Baiyangdian.</title>
        <authorList>
            <person name="Zhang X."/>
        </authorList>
    </citation>
    <scope>NUCLEOTIDE SEQUENCE [LARGE SCALE GENOMIC DNA]</scope>
    <source>
        <strain evidence="3 4">HBU206404</strain>
    </source>
</reference>
<name>A0ABR7L095_9PSEU</name>
<proteinExistence type="predicted"/>
<keyword evidence="2" id="KW-0732">Signal</keyword>
<keyword evidence="4" id="KW-1185">Reference proteome</keyword>
<dbReference type="EMBL" id="JABVED010000001">
    <property type="protein sequence ID" value="MBC6445791.1"/>
    <property type="molecule type" value="Genomic_DNA"/>
</dbReference>
<evidence type="ECO:0000256" key="1">
    <source>
        <dbReference type="SAM" id="Phobius"/>
    </source>
</evidence>
<evidence type="ECO:0000313" key="4">
    <source>
        <dbReference type="Proteomes" id="UP000734823"/>
    </source>
</evidence>
<dbReference type="RefSeq" id="WP_187217850.1">
    <property type="nucleotide sequence ID" value="NZ_JABVED010000001.1"/>
</dbReference>
<feature type="chain" id="PRO_5046657381" description="LVIVD repeat-containing protein" evidence="2">
    <location>
        <begin position="35"/>
        <end position="512"/>
    </location>
</feature>
<keyword evidence="1" id="KW-0812">Transmembrane</keyword>
<gene>
    <name evidence="3" type="ORF">GPZ80_01230</name>
</gene>
<evidence type="ECO:0008006" key="5">
    <source>
        <dbReference type="Google" id="ProtNLM"/>
    </source>
</evidence>